<keyword evidence="4" id="KW-1185">Reference proteome</keyword>
<keyword evidence="2" id="KW-1133">Transmembrane helix</keyword>
<comment type="caution">
    <text evidence="3">The sequence shown here is derived from an EMBL/GenBank/DDBJ whole genome shotgun (WGS) entry which is preliminary data.</text>
</comment>
<organism evidence="3 4">
    <name type="scientific">Lentinula raphanica</name>
    <dbReference type="NCBI Taxonomy" id="153919"/>
    <lineage>
        <taxon>Eukaryota</taxon>
        <taxon>Fungi</taxon>
        <taxon>Dikarya</taxon>
        <taxon>Basidiomycota</taxon>
        <taxon>Agaricomycotina</taxon>
        <taxon>Agaricomycetes</taxon>
        <taxon>Agaricomycetidae</taxon>
        <taxon>Agaricales</taxon>
        <taxon>Marasmiineae</taxon>
        <taxon>Omphalotaceae</taxon>
        <taxon>Lentinula</taxon>
    </lineage>
</organism>
<dbReference type="EMBL" id="MU806002">
    <property type="protein sequence ID" value="KAJ3842552.1"/>
    <property type="molecule type" value="Genomic_DNA"/>
</dbReference>
<feature type="transmembrane region" description="Helical" evidence="2">
    <location>
        <begin position="189"/>
        <end position="208"/>
    </location>
</feature>
<keyword evidence="2" id="KW-0472">Membrane</keyword>
<proteinExistence type="predicted"/>
<dbReference type="Proteomes" id="UP001163846">
    <property type="component" value="Unassembled WGS sequence"/>
</dbReference>
<keyword evidence="2" id="KW-0812">Transmembrane</keyword>
<feature type="compositionally biased region" description="Low complexity" evidence="1">
    <location>
        <begin position="41"/>
        <end position="50"/>
    </location>
</feature>
<evidence type="ECO:0000256" key="2">
    <source>
        <dbReference type="SAM" id="Phobius"/>
    </source>
</evidence>
<reference evidence="3" key="1">
    <citation type="submission" date="2022-08" db="EMBL/GenBank/DDBJ databases">
        <authorList>
            <consortium name="DOE Joint Genome Institute"/>
            <person name="Min B."/>
            <person name="Riley R."/>
            <person name="Sierra-Patev S."/>
            <person name="Naranjo-Ortiz M."/>
            <person name="Looney B."/>
            <person name="Konkel Z."/>
            <person name="Slot J.C."/>
            <person name="Sakamoto Y."/>
            <person name="Steenwyk J.L."/>
            <person name="Rokas A."/>
            <person name="Carro J."/>
            <person name="Camarero S."/>
            <person name="Ferreira P."/>
            <person name="Molpeceres G."/>
            <person name="Ruiz-Duenas F.J."/>
            <person name="Serrano A."/>
            <person name="Henrissat B."/>
            <person name="Drula E."/>
            <person name="Hughes K.W."/>
            <person name="Mata J.L."/>
            <person name="Ishikawa N.K."/>
            <person name="Vargas-Isla R."/>
            <person name="Ushijima S."/>
            <person name="Smith C.A."/>
            <person name="Ahrendt S."/>
            <person name="Andreopoulos W."/>
            <person name="He G."/>
            <person name="Labutti K."/>
            <person name="Lipzen A."/>
            <person name="Ng V."/>
            <person name="Sandor L."/>
            <person name="Barry K."/>
            <person name="Martinez A.T."/>
            <person name="Xiao Y."/>
            <person name="Gibbons J.G."/>
            <person name="Terashima K."/>
            <person name="Hibbett D.S."/>
            <person name="Grigoriev I.V."/>
        </authorList>
    </citation>
    <scope>NUCLEOTIDE SEQUENCE</scope>
    <source>
        <strain evidence="3">TFB9207</strain>
    </source>
</reference>
<evidence type="ECO:0000313" key="3">
    <source>
        <dbReference type="EMBL" id="KAJ3842552.1"/>
    </source>
</evidence>
<evidence type="ECO:0000313" key="4">
    <source>
        <dbReference type="Proteomes" id="UP001163846"/>
    </source>
</evidence>
<name>A0AA38UL28_9AGAR</name>
<accession>A0AA38UL28</accession>
<evidence type="ECO:0000256" key="1">
    <source>
        <dbReference type="SAM" id="MobiDB-lite"/>
    </source>
</evidence>
<dbReference type="AlphaFoldDB" id="A0AA38UL28"/>
<protein>
    <submittedName>
        <fullName evidence="3">Uncharacterized protein</fullName>
    </submittedName>
</protein>
<sequence>MSALPVDVRAIPATRTVILSHAQFSNPVSEPSVPQPPSTPTPSTSASVVGTTTSDGNVMTVYGEDFVYSEFFEGQGVGNGSDTSVSWSTGTYSTPVTEHDIYAVGASAIAFSQSADLAIAPVIVQGCNFDSSTGACTEVYWFSGLSTQTTSWTGSVVPFQTIEVSVSATETGSSSSTNAARSLKGSQTVGLLAGISVVVVFELLVIIAI</sequence>
<feature type="region of interest" description="Disordered" evidence="1">
    <location>
        <begin position="26"/>
        <end position="50"/>
    </location>
</feature>
<gene>
    <name evidence="3" type="ORF">F5878DRAFT_638768</name>
</gene>